<keyword evidence="10 12" id="KW-0408">Iron</keyword>
<dbReference type="EC" id="1.1.2.-" evidence="15"/>
<evidence type="ECO:0000256" key="12">
    <source>
        <dbReference type="PROSITE-ProRule" id="PRU00433"/>
    </source>
</evidence>
<comment type="cofactor">
    <cofactor evidence="1">
        <name>Ca(2+)</name>
        <dbReference type="ChEBI" id="CHEBI:29108"/>
    </cofactor>
</comment>
<keyword evidence="9 15" id="KW-0560">Oxidoreductase</keyword>
<dbReference type="InterPro" id="IPR036909">
    <property type="entry name" value="Cyt_c-like_dom_sf"/>
</dbReference>
<accession>A0ABW4N384</accession>
<dbReference type="SUPFAM" id="SSF50998">
    <property type="entry name" value="Quinoprotein alcohol dehydrogenase-like"/>
    <property type="match status" value="1"/>
</dbReference>
<evidence type="ECO:0000256" key="8">
    <source>
        <dbReference type="ARBA" id="ARBA00022891"/>
    </source>
</evidence>
<dbReference type="InterPro" id="IPR011047">
    <property type="entry name" value="Quinoprotein_ADH-like_sf"/>
</dbReference>
<dbReference type="Proteomes" id="UP001597237">
    <property type="component" value="Unassembled WGS sequence"/>
</dbReference>
<dbReference type="GO" id="GO:0016491">
    <property type="term" value="F:oxidoreductase activity"/>
    <property type="evidence" value="ECO:0007669"/>
    <property type="project" value="UniProtKB-KW"/>
</dbReference>
<evidence type="ECO:0000256" key="13">
    <source>
        <dbReference type="SAM" id="SignalP"/>
    </source>
</evidence>
<dbReference type="PANTHER" id="PTHR32303">
    <property type="entry name" value="QUINOPROTEIN ALCOHOL DEHYDROGENASE (CYTOCHROME C)"/>
    <property type="match status" value="1"/>
</dbReference>
<feature type="signal peptide" evidence="13">
    <location>
        <begin position="1"/>
        <end position="21"/>
    </location>
</feature>
<keyword evidence="4 12" id="KW-0349">Heme</keyword>
<dbReference type="PROSITE" id="PS00364">
    <property type="entry name" value="BACTERIAL_PQQ_2"/>
    <property type="match status" value="1"/>
</dbReference>
<dbReference type="PROSITE" id="PS51257">
    <property type="entry name" value="PROKAR_LIPOPROTEIN"/>
    <property type="match status" value="1"/>
</dbReference>
<protein>
    <submittedName>
        <fullName evidence="15">PQQ-dependent dehydrogenase, methanol/ethanol family</fullName>
        <ecNumber evidence="15">1.1.2.-</ecNumber>
    </submittedName>
</protein>
<dbReference type="InterPro" id="IPR002372">
    <property type="entry name" value="PQQ_rpt_dom"/>
</dbReference>
<proteinExistence type="inferred from homology"/>
<dbReference type="CDD" id="cd10279">
    <property type="entry name" value="PQQ_ADH_II"/>
    <property type="match status" value="1"/>
</dbReference>
<comment type="similarity">
    <text evidence="3">Belongs to the bacterial PQQ dehydrogenase family.</text>
</comment>
<dbReference type="Gene3D" id="1.10.760.10">
    <property type="entry name" value="Cytochrome c-like domain"/>
    <property type="match status" value="1"/>
</dbReference>
<keyword evidence="5 12" id="KW-0479">Metal-binding</keyword>
<comment type="caution">
    <text evidence="15">The sequence shown here is derived from an EMBL/GenBank/DDBJ whole genome shotgun (WGS) entry which is preliminary data.</text>
</comment>
<evidence type="ECO:0000256" key="7">
    <source>
        <dbReference type="ARBA" id="ARBA00022837"/>
    </source>
</evidence>
<dbReference type="RefSeq" id="WP_377282901.1">
    <property type="nucleotide sequence ID" value="NZ_JBHRSI010000008.1"/>
</dbReference>
<dbReference type="InterPro" id="IPR001479">
    <property type="entry name" value="Quinoprotein_DH_CS"/>
</dbReference>
<evidence type="ECO:0000256" key="3">
    <source>
        <dbReference type="ARBA" id="ARBA00008156"/>
    </source>
</evidence>
<organism evidence="15 16">
    <name type="scientific">Phenylobacterium terrae</name>
    <dbReference type="NCBI Taxonomy" id="2665495"/>
    <lineage>
        <taxon>Bacteria</taxon>
        <taxon>Pseudomonadati</taxon>
        <taxon>Pseudomonadota</taxon>
        <taxon>Alphaproteobacteria</taxon>
        <taxon>Caulobacterales</taxon>
        <taxon>Caulobacteraceae</taxon>
        <taxon>Phenylobacterium</taxon>
    </lineage>
</organism>
<keyword evidence="16" id="KW-1185">Reference proteome</keyword>
<dbReference type="Pfam" id="PF01011">
    <property type="entry name" value="PQQ"/>
    <property type="match status" value="2"/>
</dbReference>
<evidence type="ECO:0000313" key="15">
    <source>
        <dbReference type="EMBL" id="MFD1783909.1"/>
    </source>
</evidence>
<feature type="chain" id="PRO_5045811796" evidence="13">
    <location>
        <begin position="22"/>
        <end position="712"/>
    </location>
</feature>
<evidence type="ECO:0000256" key="5">
    <source>
        <dbReference type="ARBA" id="ARBA00022723"/>
    </source>
</evidence>
<name>A0ABW4N384_9CAUL</name>
<dbReference type="NCBIfam" id="TIGR03075">
    <property type="entry name" value="PQQ_enz_alc_DH"/>
    <property type="match status" value="1"/>
</dbReference>
<evidence type="ECO:0000256" key="1">
    <source>
        <dbReference type="ARBA" id="ARBA00001913"/>
    </source>
</evidence>
<dbReference type="InterPro" id="IPR017512">
    <property type="entry name" value="PQQ_MeOH/EtOH_DH"/>
</dbReference>
<evidence type="ECO:0000256" key="6">
    <source>
        <dbReference type="ARBA" id="ARBA00022729"/>
    </source>
</evidence>
<reference evidence="16" key="1">
    <citation type="journal article" date="2019" name="Int. J. Syst. Evol. Microbiol.">
        <title>The Global Catalogue of Microorganisms (GCM) 10K type strain sequencing project: providing services to taxonomists for standard genome sequencing and annotation.</title>
        <authorList>
            <consortium name="The Broad Institute Genomics Platform"/>
            <consortium name="The Broad Institute Genome Sequencing Center for Infectious Disease"/>
            <person name="Wu L."/>
            <person name="Ma J."/>
        </authorList>
    </citation>
    <scope>NUCLEOTIDE SEQUENCE [LARGE SCALE GENOMIC DNA]</scope>
    <source>
        <strain evidence="16">DFY28</strain>
    </source>
</reference>
<keyword evidence="8" id="KW-0634">PQQ</keyword>
<dbReference type="InterPro" id="IPR009056">
    <property type="entry name" value="Cyt_c-like_dom"/>
</dbReference>
<dbReference type="SMART" id="SM00564">
    <property type="entry name" value="PQQ"/>
    <property type="match status" value="5"/>
</dbReference>
<evidence type="ECO:0000256" key="4">
    <source>
        <dbReference type="ARBA" id="ARBA00022617"/>
    </source>
</evidence>
<keyword evidence="11" id="KW-1015">Disulfide bond</keyword>
<evidence type="ECO:0000256" key="2">
    <source>
        <dbReference type="ARBA" id="ARBA00001931"/>
    </source>
</evidence>
<evidence type="ECO:0000256" key="9">
    <source>
        <dbReference type="ARBA" id="ARBA00023002"/>
    </source>
</evidence>
<dbReference type="Gene3D" id="2.140.10.10">
    <property type="entry name" value="Quinoprotein alcohol dehydrogenase-like superfamily"/>
    <property type="match status" value="1"/>
</dbReference>
<dbReference type="InterPro" id="IPR018391">
    <property type="entry name" value="PQQ_b-propeller_rpt"/>
</dbReference>
<dbReference type="EMBL" id="JBHUEY010000001">
    <property type="protein sequence ID" value="MFD1783909.1"/>
    <property type="molecule type" value="Genomic_DNA"/>
</dbReference>
<evidence type="ECO:0000313" key="16">
    <source>
        <dbReference type="Proteomes" id="UP001597237"/>
    </source>
</evidence>
<evidence type="ECO:0000256" key="10">
    <source>
        <dbReference type="ARBA" id="ARBA00023004"/>
    </source>
</evidence>
<keyword evidence="7" id="KW-0106">Calcium</keyword>
<comment type="cofactor">
    <cofactor evidence="2">
        <name>pyrroloquinoline quinone</name>
        <dbReference type="ChEBI" id="CHEBI:58442"/>
    </cofactor>
</comment>
<dbReference type="SUPFAM" id="SSF46626">
    <property type="entry name" value="Cytochrome c"/>
    <property type="match status" value="1"/>
</dbReference>
<keyword evidence="6 13" id="KW-0732">Signal</keyword>
<dbReference type="PROSITE" id="PS51007">
    <property type="entry name" value="CYTC"/>
    <property type="match status" value="1"/>
</dbReference>
<sequence length="712" mass="76339">MRATRFILVVAAVLVAAACQRGEDAAAPRGVDQARLEAAEGNAEWLSYGRSYSEQRHSPLTQVNAENVGQLGLAWYAEFDTDRGQEATPLMVDGVLYTTTAWSKVYAFDARTGQLKWSFDPKVPGQKGMDACCDVVNRGVAVWNGKVYVGALDGRLIAVDAATGKPVWSVQTTDTSKPYTITGAPRVIKGKVLIGNGGGEYGVRGYLSAYDAESGQLAWRFYTAPNPQGLPDNAASDKVMAEKAAATWSGEGWKQSGGGATVWDAMAYDPALDILYVGVGNGSPWNHQVRSDGVGDNLFVSSILALKPDTGAYVWHYQTTPGETWDYTATQHIILADLNIGGQVRKVLMQAPKNGFFYVLDRATGQLISAKNYVPVTWATSVDVRTGRPVENPAARYQNAPAIQMPAPFGAHNWHPMAFNPKHGLVYIPAQQVPFAYTNAAADYSYRPGAWNTGLDFLANALPTDQAVLAATKAMIKGQLIAWDPVAQKARWTVDHPYFWNAGVLTTAGDLVFQGAAQGEFSAYHAGTGQKLWTYKTTNGVIAAPMTYELGGEQYVAIMVGYGGAGALSAPFVLPDRPRLPGRLLVFKLGGTAKAPEYELPERAKLDLTAVSSTGDVRRGFELFHINCQVCHGPNASGAFLPDLKASQMLLSPESFHSVLIDGALAPRGMPSFKAFLTPAEAEDLRAYILSEAKGQPVPAVPAPKGGPAPKT</sequence>
<feature type="domain" description="Cytochrome c" evidence="14">
    <location>
        <begin position="615"/>
        <end position="693"/>
    </location>
</feature>
<evidence type="ECO:0000259" key="14">
    <source>
        <dbReference type="PROSITE" id="PS51007"/>
    </source>
</evidence>
<gene>
    <name evidence="15" type="ORF">ACFSC0_10940</name>
</gene>
<evidence type="ECO:0000256" key="11">
    <source>
        <dbReference type="ARBA" id="ARBA00023157"/>
    </source>
</evidence>
<dbReference type="Pfam" id="PF13442">
    <property type="entry name" value="Cytochrome_CBB3"/>
    <property type="match status" value="1"/>
</dbReference>